<protein>
    <submittedName>
        <fullName evidence="2">Uncharacterized protein</fullName>
    </submittedName>
</protein>
<sequence>MSQNNVFSPSDKAKRLSGMINPNKKDSHLSPCMLFQHPPRSDNSGSYTLIFVLLFEMNPPPQMLTLHATGWFPVERIISRLWGEPVNNSLLVGARD</sequence>
<feature type="region of interest" description="Disordered" evidence="1">
    <location>
        <begin position="1"/>
        <end position="24"/>
    </location>
</feature>
<gene>
    <name evidence="2" type="ORF">TNIN_153891</name>
</gene>
<comment type="caution">
    <text evidence="2">The sequence shown here is derived from an EMBL/GenBank/DDBJ whole genome shotgun (WGS) entry which is preliminary data.</text>
</comment>
<accession>A0A8X6XXX6</accession>
<evidence type="ECO:0000256" key="1">
    <source>
        <dbReference type="SAM" id="MobiDB-lite"/>
    </source>
</evidence>
<dbReference type="Proteomes" id="UP000886998">
    <property type="component" value="Unassembled WGS sequence"/>
</dbReference>
<proteinExistence type="predicted"/>
<organism evidence="2 3">
    <name type="scientific">Trichonephila inaurata madagascariensis</name>
    <dbReference type="NCBI Taxonomy" id="2747483"/>
    <lineage>
        <taxon>Eukaryota</taxon>
        <taxon>Metazoa</taxon>
        <taxon>Ecdysozoa</taxon>
        <taxon>Arthropoda</taxon>
        <taxon>Chelicerata</taxon>
        <taxon>Arachnida</taxon>
        <taxon>Araneae</taxon>
        <taxon>Araneomorphae</taxon>
        <taxon>Entelegynae</taxon>
        <taxon>Araneoidea</taxon>
        <taxon>Nephilidae</taxon>
        <taxon>Trichonephila</taxon>
        <taxon>Trichonephila inaurata</taxon>
    </lineage>
</organism>
<name>A0A8X6XXX6_9ARAC</name>
<reference evidence="2" key="1">
    <citation type="submission" date="2020-08" db="EMBL/GenBank/DDBJ databases">
        <title>Multicomponent nature underlies the extraordinary mechanical properties of spider dragline silk.</title>
        <authorList>
            <person name="Kono N."/>
            <person name="Nakamura H."/>
            <person name="Mori M."/>
            <person name="Yoshida Y."/>
            <person name="Ohtoshi R."/>
            <person name="Malay A.D."/>
            <person name="Moran D.A.P."/>
            <person name="Tomita M."/>
            <person name="Numata K."/>
            <person name="Arakawa K."/>
        </authorList>
    </citation>
    <scope>NUCLEOTIDE SEQUENCE</scope>
</reference>
<keyword evidence="3" id="KW-1185">Reference proteome</keyword>
<evidence type="ECO:0000313" key="3">
    <source>
        <dbReference type="Proteomes" id="UP000886998"/>
    </source>
</evidence>
<dbReference type="AlphaFoldDB" id="A0A8X6XXX6"/>
<evidence type="ECO:0000313" key="2">
    <source>
        <dbReference type="EMBL" id="GFY62033.1"/>
    </source>
</evidence>
<dbReference type="EMBL" id="BMAV01014020">
    <property type="protein sequence ID" value="GFY62033.1"/>
    <property type="molecule type" value="Genomic_DNA"/>
</dbReference>